<dbReference type="CDD" id="cd06171">
    <property type="entry name" value="Sigma70_r4"/>
    <property type="match status" value="1"/>
</dbReference>
<feature type="domain" description="RNA polymerase sigma-70 region 2" evidence="5">
    <location>
        <begin position="38"/>
        <end position="104"/>
    </location>
</feature>
<dbReference type="Pfam" id="PF04542">
    <property type="entry name" value="Sigma70_r2"/>
    <property type="match status" value="1"/>
</dbReference>
<dbReference type="InterPro" id="IPR036388">
    <property type="entry name" value="WH-like_DNA-bd_sf"/>
</dbReference>
<keyword evidence="3" id="KW-0731">Sigma factor</keyword>
<dbReference type="InterPro" id="IPR013249">
    <property type="entry name" value="RNA_pol_sigma70_r4_t2"/>
</dbReference>
<evidence type="ECO:0000256" key="1">
    <source>
        <dbReference type="ARBA" id="ARBA00010641"/>
    </source>
</evidence>
<accession>G8R193</accession>
<dbReference type="InterPro" id="IPR039425">
    <property type="entry name" value="RNA_pol_sigma-70-like"/>
</dbReference>
<proteinExistence type="inferred from homology"/>
<dbReference type="InterPro" id="IPR013324">
    <property type="entry name" value="RNA_pol_sigma_r3/r4-like"/>
</dbReference>
<dbReference type="EMBL" id="CP003156">
    <property type="protein sequence ID" value="AEV32808.1"/>
    <property type="molecule type" value="Genomic_DNA"/>
</dbReference>
<reference evidence="7 8" key="1">
    <citation type="journal article" date="2012" name="Stand. Genomic Sci.">
        <title>Genome sequence of the orange-pigmented seawater bacterium Owenweeksia hongkongensis type strain (UST20020801(T)).</title>
        <authorList>
            <person name="Riedel T."/>
            <person name="Held B."/>
            <person name="Nolan M."/>
            <person name="Lucas S."/>
            <person name="Lapidus A."/>
            <person name="Tice H."/>
            <person name="Del Rio T.G."/>
            <person name="Cheng J.F."/>
            <person name="Han C."/>
            <person name="Tapia R."/>
            <person name="Goodwin L.A."/>
            <person name="Pitluck S."/>
            <person name="Liolios K."/>
            <person name="Mavromatis K."/>
            <person name="Pagani I."/>
            <person name="Ivanova N."/>
            <person name="Mikhailova N."/>
            <person name="Pati A."/>
            <person name="Chen A."/>
            <person name="Palaniappan K."/>
            <person name="Rohde M."/>
            <person name="Tindall B.J."/>
            <person name="Detter J.C."/>
            <person name="Goker M."/>
            <person name="Woyke T."/>
            <person name="Bristow J."/>
            <person name="Eisen J.A."/>
            <person name="Markowitz V."/>
            <person name="Hugenholtz P."/>
            <person name="Klenk H.P."/>
            <person name="Kyrpides N.C."/>
        </authorList>
    </citation>
    <scope>NUCLEOTIDE SEQUENCE</scope>
    <source>
        <strain evidence="8">DSM 17368 / JCM 12287 / NRRL B-23963</strain>
    </source>
</reference>
<dbReference type="HOGENOM" id="CLU_047691_3_2_10"/>
<dbReference type="Gene3D" id="1.10.10.10">
    <property type="entry name" value="Winged helix-like DNA-binding domain superfamily/Winged helix DNA-binding domain"/>
    <property type="match status" value="1"/>
</dbReference>
<evidence type="ECO:0000256" key="2">
    <source>
        <dbReference type="ARBA" id="ARBA00023015"/>
    </source>
</evidence>
<sequence length="197" mass="22790">MEFCQSLPYRTKQPLEENLQQDLINKCLKGDSLAQYRLFDLYVKAMYNTVLRLVENKMEAEDIVQEGFVKAFGKLDQFKGNSTFGAWLKRIMVNQALDSLKKKSLEIVPFPVNEAAFEDDHSPEESNDLMPSPAVVNAQILKLPKGCRMIFTLYQIEGYEQKQVAEMLDVSLSTVKTQYRRARLLLKERLMALKDER</sequence>
<keyword evidence="4" id="KW-0804">Transcription</keyword>
<evidence type="ECO:0000313" key="7">
    <source>
        <dbReference type="EMBL" id="AEV32808.1"/>
    </source>
</evidence>
<dbReference type="Gene3D" id="1.10.1740.10">
    <property type="match status" value="1"/>
</dbReference>
<dbReference type="GO" id="GO:0003677">
    <property type="term" value="F:DNA binding"/>
    <property type="evidence" value="ECO:0007669"/>
    <property type="project" value="InterPro"/>
</dbReference>
<keyword evidence="2" id="KW-0805">Transcription regulation</keyword>
<dbReference type="InterPro" id="IPR014284">
    <property type="entry name" value="RNA_pol_sigma-70_dom"/>
</dbReference>
<evidence type="ECO:0000313" key="8">
    <source>
        <dbReference type="Proteomes" id="UP000005631"/>
    </source>
</evidence>
<keyword evidence="8" id="KW-1185">Reference proteome</keyword>
<evidence type="ECO:0000259" key="5">
    <source>
        <dbReference type="Pfam" id="PF04542"/>
    </source>
</evidence>
<protein>
    <submittedName>
        <fullName evidence="7">RNA polymerase sigma factor, sigma-70 family</fullName>
    </submittedName>
</protein>
<gene>
    <name evidence="7" type="ordered locus">Oweho_1828</name>
</gene>
<organism evidence="7 8">
    <name type="scientific">Owenweeksia hongkongensis (strain DSM 17368 / CIP 108786 / JCM 12287 / NRRL B-23963 / UST20020801)</name>
    <dbReference type="NCBI Taxonomy" id="926562"/>
    <lineage>
        <taxon>Bacteria</taxon>
        <taxon>Pseudomonadati</taxon>
        <taxon>Bacteroidota</taxon>
        <taxon>Flavobacteriia</taxon>
        <taxon>Flavobacteriales</taxon>
        <taxon>Owenweeksiaceae</taxon>
        <taxon>Owenweeksia</taxon>
    </lineage>
</organism>
<dbReference type="GO" id="GO:0006352">
    <property type="term" value="P:DNA-templated transcription initiation"/>
    <property type="evidence" value="ECO:0007669"/>
    <property type="project" value="InterPro"/>
</dbReference>
<evidence type="ECO:0000256" key="3">
    <source>
        <dbReference type="ARBA" id="ARBA00023082"/>
    </source>
</evidence>
<dbReference type="PANTHER" id="PTHR43133:SF46">
    <property type="entry name" value="RNA POLYMERASE SIGMA-70 FACTOR ECF SUBFAMILY"/>
    <property type="match status" value="1"/>
</dbReference>
<evidence type="ECO:0000259" key="6">
    <source>
        <dbReference type="Pfam" id="PF08281"/>
    </source>
</evidence>
<dbReference type="InterPro" id="IPR007627">
    <property type="entry name" value="RNA_pol_sigma70_r2"/>
</dbReference>
<dbReference type="NCBIfam" id="TIGR02937">
    <property type="entry name" value="sigma70-ECF"/>
    <property type="match status" value="1"/>
</dbReference>
<dbReference type="OrthoDB" id="1160671at2"/>
<dbReference type="InterPro" id="IPR013325">
    <property type="entry name" value="RNA_pol_sigma_r2"/>
</dbReference>
<comment type="similarity">
    <text evidence="1">Belongs to the sigma-70 factor family. ECF subfamily.</text>
</comment>
<dbReference type="Pfam" id="PF08281">
    <property type="entry name" value="Sigma70_r4_2"/>
    <property type="match status" value="1"/>
</dbReference>
<dbReference type="PANTHER" id="PTHR43133">
    <property type="entry name" value="RNA POLYMERASE ECF-TYPE SIGMA FACTO"/>
    <property type="match status" value="1"/>
</dbReference>
<dbReference type="KEGG" id="oho:Oweho_1828"/>
<dbReference type="eggNOG" id="COG1595">
    <property type="taxonomic scope" value="Bacteria"/>
</dbReference>
<evidence type="ECO:0000256" key="4">
    <source>
        <dbReference type="ARBA" id="ARBA00023163"/>
    </source>
</evidence>
<dbReference type="AlphaFoldDB" id="G8R193"/>
<dbReference type="GO" id="GO:0016987">
    <property type="term" value="F:sigma factor activity"/>
    <property type="evidence" value="ECO:0007669"/>
    <property type="project" value="UniProtKB-KW"/>
</dbReference>
<dbReference type="RefSeq" id="WP_014202164.1">
    <property type="nucleotide sequence ID" value="NC_016599.1"/>
</dbReference>
<dbReference type="STRING" id="926562.Oweho_1828"/>
<dbReference type="SUPFAM" id="SSF88659">
    <property type="entry name" value="Sigma3 and sigma4 domains of RNA polymerase sigma factors"/>
    <property type="match status" value="1"/>
</dbReference>
<dbReference type="Proteomes" id="UP000005631">
    <property type="component" value="Chromosome"/>
</dbReference>
<feature type="domain" description="RNA polymerase sigma factor 70 region 4 type 2" evidence="6">
    <location>
        <begin position="139"/>
        <end position="185"/>
    </location>
</feature>
<dbReference type="SUPFAM" id="SSF88946">
    <property type="entry name" value="Sigma2 domain of RNA polymerase sigma factors"/>
    <property type="match status" value="1"/>
</dbReference>
<name>G8R193_OWEHD</name>